<feature type="compositionally biased region" description="Low complexity" evidence="1">
    <location>
        <begin position="50"/>
        <end position="61"/>
    </location>
</feature>
<dbReference type="Proteomes" id="UP000024635">
    <property type="component" value="Unassembled WGS sequence"/>
</dbReference>
<protein>
    <submittedName>
        <fullName evidence="2">Uncharacterized protein</fullName>
    </submittedName>
</protein>
<feature type="region of interest" description="Disordered" evidence="1">
    <location>
        <begin position="50"/>
        <end position="70"/>
    </location>
</feature>
<keyword evidence="3" id="KW-1185">Reference proteome</keyword>
<dbReference type="EMBL" id="JARK01001734">
    <property type="protein sequence ID" value="EYB80876.1"/>
    <property type="molecule type" value="Genomic_DNA"/>
</dbReference>
<name>A0A016RRE3_9BILA</name>
<accession>A0A016RRE3</accession>
<evidence type="ECO:0000313" key="2">
    <source>
        <dbReference type="EMBL" id="EYB80876.1"/>
    </source>
</evidence>
<organism evidence="2 3">
    <name type="scientific">Ancylostoma ceylanicum</name>
    <dbReference type="NCBI Taxonomy" id="53326"/>
    <lineage>
        <taxon>Eukaryota</taxon>
        <taxon>Metazoa</taxon>
        <taxon>Ecdysozoa</taxon>
        <taxon>Nematoda</taxon>
        <taxon>Chromadorea</taxon>
        <taxon>Rhabditida</taxon>
        <taxon>Rhabditina</taxon>
        <taxon>Rhabditomorpha</taxon>
        <taxon>Strongyloidea</taxon>
        <taxon>Ancylostomatidae</taxon>
        <taxon>Ancylostomatinae</taxon>
        <taxon>Ancylostoma</taxon>
    </lineage>
</organism>
<evidence type="ECO:0000313" key="3">
    <source>
        <dbReference type="Proteomes" id="UP000024635"/>
    </source>
</evidence>
<comment type="caution">
    <text evidence="2">The sequence shown here is derived from an EMBL/GenBank/DDBJ whole genome shotgun (WGS) entry which is preliminary data.</text>
</comment>
<evidence type="ECO:0000256" key="1">
    <source>
        <dbReference type="SAM" id="MobiDB-lite"/>
    </source>
</evidence>
<reference evidence="3" key="1">
    <citation type="journal article" date="2015" name="Nat. Genet.">
        <title>The genome and transcriptome of the zoonotic hookworm Ancylostoma ceylanicum identify infection-specific gene families.</title>
        <authorList>
            <person name="Schwarz E.M."/>
            <person name="Hu Y."/>
            <person name="Antoshechkin I."/>
            <person name="Miller M.M."/>
            <person name="Sternberg P.W."/>
            <person name="Aroian R.V."/>
        </authorList>
    </citation>
    <scope>NUCLEOTIDE SEQUENCE</scope>
    <source>
        <strain evidence="3">HY135</strain>
    </source>
</reference>
<sequence>MYLHNGKKAGSGSAETSKIPAVKLTPQKIRHFILDDSMAVCQVVLGIEMSTESDSSRRSGSNDVLEIQKK</sequence>
<gene>
    <name evidence="2" type="primary">Acey_s0398.g731</name>
    <name evidence="2" type="ORF">Y032_0398g731</name>
</gene>
<dbReference type="AlphaFoldDB" id="A0A016RRE3"/>
<proteinExistence type="predicted"/>